<dbReference type="RefSeq" id="WP_305006262.1">
    <property type="nucleotide sequence ID" value="NZ_JAUQSY010000005.1"/>
</dbReference>
<comment type="caution">
    <text evidence="2">The sequence shown here is derived from an EMBL/GenBank/DDBJ whole genome shotgun (WGS) entry which is preliminary data.</text>
</comment>
<dbReference type="Proteomes" id="UP001176429">
    <property type="component" value="Unassembled WGS sequence"/>
</dbReference>
<feature type="transmembrane region" description="Helical" evidence="1">
    <location>
        <begin position="86"/>
        <end position="107"/>
    </location>
</feature>
<dbReference type="InterPro" id="IPR013901">
    <property type="entry name" value="Anthrone_oxy"/>
</dbReference>
<reference evidence="2" key="1">
    <citation type="submission" date="2023-07" db="EMBL/GenBank/DDBJ databases">
        <authorList>
            <person name="Kim M.K."/>
        </authorList>
    </citation>
    <scope>NUCLEOTIDE SEQUENCE</scope>
    <source>
        <strain evidence="2">ASUV-10-1</strain>
    </source>
</reference>
<organism evidence="2 3">
    <name type="scientific">Hymenobacter aranciens</name>
    <dbReference type="NCBI Taxonomy" id="3063996"/>
    <lineage>
        <taxon>Bacteria</taxon>
        <taxon>Pseudomonadati</taxon>
        <taxon>Bacteroidota</taxon>
        <taxon>Cytophagia</taxon>
        <taxon>Cytophagales</taxon>
        <taxon>Hymenobacteraceae</taxon>
        <taxon>Hymenobacter</taxon>
    </lineage>
</organism>
<gene>
    <name evidence="2" type="ORF">Q5H93_09415</name>
</gene>
<name>A0ABT9BD34_9BACT</name>
<evidence type="ECO:0000256" key="1">
    <source>
        <dbReference type="SAM" id="Phobius"/>
    </source>
</evidence>
<dbReference type="Pfam" id="PF08592">
    <property type="entry name" value="Anthrone_oxy"/>
    <property type="match status" value="1"/>
</dbReference>
<protein>
    <submittedName>
        <fullName evidence="2">DUF1772 domain-containing protein</fullName>
    </submittedName>
</protein>
<keyword evidence="1" id="KW-0472">Membrane</keyword>
<dbReference type="EMBL" id="JAUQSY010000005">
    <property type="protein sequence ID" value="MDO7874947.1"/>
    <property type="molecule type" value="Genomic_DNA"/>
</dbReference>
<keyword evidence="1" id="KW-0812">Transmembrane</keyword>
<keyword evidence="1" id="KW-1133">Transmembrane helix</keyword>
<keyword evidence="3" id="KW-1185">Reference proteome</keyword>
<accession>A0ABT9BD34</accession>
<feature type="transmembrane region" description="Helical" evidence="1">
    <location>
        <begin position="55"/>
        <end position="74"/>
    </location>
</feature>
<proteinExistence type="predicted"/>
<evidence type="ECO:0000313" key="2">
    <source>
        <dbReference type="EMBL" id="MDO7874947.1"/>
    </source>
</evidence>
<evidence type="ECO:0000313" key="3">
    <source>
        <dbReference type="Proteomes" id="UP001176429"/>
    </source>
</evidence>
<sequence>MTGKNLVLALATLSTGLVAGVYYGFSVAVNPAFARLPDAQYIRAMQEINDAIQNPFFAASFFGAPLLLVLATGLHAGRPRGRQLGLVLAATLVFWVGSLGVTVGGNIPLNEQLARYAPGATASAAAVRQQFVPPWNRWHRVRTGASVVALALLLSACLLPDAATKQA</sequence>